<name>A0A1C5IYJ9_9ACTN</name>
<proteinExistence type="predicted"/>
<organism evidence="1 2">
    <name type="scientific">Micromonospora siamensis</name>
    <dbReference type="NCBI Taxonomy" id="299152"/>
    <lineage>
        <taxon>Bacteria</taxon>
        <taxon>Bacillati</taxon>
        <taxon>Actinomycetota</taxon>
        <taxon>Actinomycetes</taxon>
        <taxon>Micromonosporales</taxon>
        <taxon>Micromonosporaceae</taxon>
        <taxon>Micromonospora</taxon>
    </lineage>
</organism>
<reference evidence="1 2" key="1">
    <citation type="submission" date="2016-06" db="EMBL/GenBank/DDBJ databases">
        <authorList>
            <person name="Kjaerup R.B."/>
            <person name="Dalgaard T.S."/>
            <person name="Juul-Madsen H.R."/>
        </authorList>
    </citation>
    <scope>NUCLEOTIDE SEQUENCE [LARGE SCALE GENOMIC DNA]</scope>
    <source>
        <strain evidence="1 2">DSM 45097</strain>
    </source>
</reference>
<evidence type="ECO:0000313" key="1">
    <source>
        <dbReference type="EMBL" id="SCG63412.1"/>
    </source>
</evidence>
<protein>
    <submittedName>
        <fullName evidence="1">Uncharacterized protein</fullName>
    </submittedName>
</protein>
<keyword evidence="2" id="KW-1185">Reference proteome</keyword>
<evidence type="ECO:0000313" key="2">
    <source>
        <dbReference type="Proteomes" id="UP000198210"/>
    </source>
</evidence>
<dbReference type="Proteomes" id="UP000198210">
    <property type="component" value="Chromosome I"/>
</dbReference>
<dbReference type="EMBL" id="LT607751">
    <property type="protein sequence ID" value="SCG63412.1"/>
    <property type="molecule type" value="Genomic_DNA"/>
</dbReference>
<gene>
    <name evidence="1" type="ORF">GA0074704_3940</name>
</gene>
<dbReference type="RefSeq" id="WP_088971853.1">
    <property type="nucleotide sequence ID" value="NZ_JBHLYF010000023.1"/>
</dbReference>
<sequence>MPDEPDDDLHRDLTRMAGSPAVAEEVRRGLRRLADGAASPELAEMARDVLAGRVNVRAAAGSEALADQMSEAIGRFQQWQAELTEEEGEQFLADARARLGREED</sequence>
<dbReference type="AlphaFoldDB" id="A0A1C5IYJ9"/>
<accession>A0A1C5IYJ9</accession>